<name>A0A8G1RSH1_9EURO</name>
<dbReference type="RefSeq" id="XP_040803397.1">
    <property type="nucleotide sequence ID" value="XM_040942992.1"/>
</dbReference>
<feature type="chain" id="PRO_5034136768" evidence="2">
    <location>
        <begin position="27"/>
        <end position="210"/>
    </location>
</feature>
<dbReference type="EMBL" id="KZ824633">
    <property type="protein sequence ID" value="RAK79387.1"/>
    <property type="molecule type" value="Genomic_DNA"/>
</dbReference>
<accession>A0A8G1RSH1</accession>
<reference evidence="3 4" key="1">
    <citation type="submission" date="2018-02" db="EMBL/GenBank/DDBJ databases">
        <title>The genomes of Aspergillus section Nigri reveals drivers in fungal speciation.</title>
        <authorList>
            <consortium name="DOE Joint Genome Institute"/>
            <person name="Vesth T.C."/>
            <person name="Nybo J."/>
            <person name="Theobald S."/>
            <person name="Brandl J."/>
            <person name="Frisvad J.C."/>
            <person name="Nielsen K.F."/>
            <person name="Lyhne E.K."/>
            <person name="Kogle M.E."/>
            <person name="Kuo A."/>
            <person name="Riley R."/>
            <person name="Clum A."/>
            <person name="Nolan M."/>
            <person name="Lipzen A."/>
            <person name="Salamov A."/>
            <person name="Henrissat B."/>
            <person name="Wiebenga A."/>
            <person name="De vries R.P."/>
            <person name="Grigoriev I.V."/>
            <person name="Mortensen U.H."/>
            <person name="Andersen M.R."/>
            <person name="Baker S.E."/>
        </authorList>
    </citation>
    <scope>NUCLEOTIDE SEQUENCE [LARGE SCALE GENOMIC DNA]</scope>
    <source>
        <strain evidence="3 4">CBS 313.89</strain>
    </source>
</reference>
<proteinExistence type="predicted"/>
<feature type="compositionally biased region" description="Polar residues" evidence="1">
    <location>
        <begin position="79"/>
        <end position="93"/>
    </location>
</feature>
<keyword evidence="2" id="KW-0732">Signal</keyword>
<feature type="signal peptide" evidence="2">
    <location>
        <begin position="1"/>
        <end position="26"/>
    </location>
</feature>
<feature type="compositionally biased region" description="Polar residues" evidence="1">
    <location>
        <begin position="106"/>
        <end position="115"/>
    </location>
</feature>
<feature type="region of interest" description="Disordered" evidence="1">
    <location>
        <begin position="28"/>
        <end position="138"/>
    </location>
</feature>
<dbReference type="Proteomes" id="UP000249789">
    <property type="component" value="Unassembled WGS sequence"/>
</dbReference>
<gene>
    <name evidence="3" type="ORF">BO72DRAFT_42772</name>
</gene>
<evidence type="ECO:0000313" key="3">
    <source>
        <dbReference type="EMBL" id="RAK79387.1"/>
    </source>
</evidence>
<dbReference type="AlphaFoldDB" id="A0A8G1RSH1"/>
<keyword evidence="4" id="KW-1185">Reference proteome</keyword>
<evidence type="ECO:0000256" key="1">
    <source>
        <dbReference type="SAM" id="MobiDB-lite"/>
    </source>
</evidence>
<dbReference type="GeneID" id="63860325"/>
<evidence type="ECO:0000256" key="2">
    <source>
        <dbReference type="SAM" id="SignalP"/>
    </source>
</evidence>
<dbReference type="VEuPathDB" id="FungiDB:BO72DRAFT_42772"/>
<protein>
    <submittedName>
        <fullName evidence="3">Uncharacterized protein</fullName>
    </submittedName>
</protein>
<organism evidence="3 4">
    <name type="scientific">Aspergillus fijiensis CBS 313.89</name>
    <dbReference type="NCBI Taxonomy" id="1448319"/>
    <lineage>
        <taxon>Eukaryota</taxon>
        <taxon>Fungi</taxon>
        <taxon>Dikarya</taxon>
        <taxon>Ascomycota</taxon>
        <taxon>Pezizomycotina</taxon>
        <taxon>Eurotiomycetes</taxon>
        <taxon>Eurotiomycetidae</taxon>
        <taxon>Eurotiales</taxon>
        <taxon>Aspergillaceae</taxon>
        <taxon>Aspergillus</taxon>
    </lineage>
</organism>
<sequence length="210" mass="23347">MSIGAESKRNLLALVKLDLLLPKAKAVDKDPQLNPDPPSENFTNPIHPFIRTNKNHHQQPDKTAPSNQISPNPKKPSDGIQSLLRTDPTNPSPLSKLALPLFLPTRTPSSSPNQTKAKCKRKKKQTSSFPPPPPPSIVCHAPRPDCHLPRLARSLDSKFLLPQVYVWMYVWMYILRITTSLACIPPQQAEPAFNDDSLDGDDCSSSRVHT</sequence>
<evidence type="ECO:0000313" key="4">
    <source>
        <dbReference type="Proteomes" id="UP000249789"/>
    </source>
</evidence>